<feature type="transmembrane region" description="Helical" evidence="9">
    <location>
        <begin position="555"/>
        <end position="574"/>
    </location>
</feature>
<feature type="transmembrane region" description="Helical" evidence="9">
    <location>
        <begin position="302"/>
        <end position="323"/>
    </location>
</feature>
<sequence>MSDDSANDTPHISGSDTPPTIANGTPPTTANGTPPEHTTARRAARDRLKADAKRVGSDAKRVGRDTGKRLGALDYARPKRPSEAAGAGPEGPNTQYPHDIHPILVPGIAIDEQRRRYSLDTVIFAIAGSLTVAFVIWGITDPGSVASVAKTAFDWSTLNVGWFFNLVAIVVLVSLLILAFSPYGRIPLGKDGEKAEFSTFAWVAMLFAAGIGIGVLFFGPSEPLTYFITPPPLTNDPETTEALHGAMAQTYYHWGFHAWAMYALVGGAIAYAAYRRGRSLLLSSIFRTLFGQRHSEGFAGKLVDIFAIVATLFGTAAALGIAAMQIGTGVSIVSGIGPMTNTMLVLIICVLTIGFIISAVSGVSRGIRYLSSINIVLTIGIVGLVLFLGPTLFLLNLLPSALMEYLGSFFDLMGRSLSWGQETQEFQSVWTVYYWAWWISWSPFVGTFIARISRGRSIRQFILGTIFIPSTLLFVAYGIMGGTSIWMYREGAAGFTETMAAPEVFFTLIDNLPFVGWLPAVAIVVLAIFFITSADSASVVMGMLTSRGDQEPRKWVVVFWGLVMSGIAVVMLLLGDASALEGLQQLVIVTAVPFALVMVVIIVAWVRELRTDPMALRRRYAQNAVDNAVVVGAETYGDDFALHVVPTEPGGGANGDIDSEDEVYTDWYQRTDEDGEPVGYDYGTGEWEDGWTPESDGDPAEAAPGSVSDPAEAIAGSDSGAESGDSEPPTAESAPTGTATSDVDGEAKSRVTE</sequence>
<feature type="compositionally biased region" description="Basic and acidic residues" evidence="8">
    <location>
        <begin position="43"/>
        <end position="68"/>
    </location>
</feature>
<evidence type="ECO:0000256" key="3">
    <source>
        <dbReference type="ARBA" id="ARBA00022448"/>
    </source>
</evidence>
<evidence type="ECO:0000256" key="1">
    <source>
        <dbReference type="ARBA" id="ARBA00004651"/>
    </source>
</evidence>
<dbReference type="PANTHER" id="PTHR30047">
    <property type="entry name" value="HIGH-AFFINITY CHOLINE TRANSPORT PROTEIN-RELATED"/>
    <property type="match status" value="1"/>
</dbReference>
<feature type="region of interest" description="Disordered" evidence="8">
    <location>
        <begin position="670"/>
        <end position="753"/>
    </location>
</feature>
<keyword evidence="7 9" id="KW-0472">Membrane</keyword>
<proteinExistence type="inferred from homology"/>
<dbReference type="NCBIfam" id="TIGR00842">
    <property type="entry name" value="bcct"/>
    <property type="match status" value="1"/>
</dbReference>
<dbReference type="Pfam" id="PF02028">
    <property type="entry name" value="BCCT"/>
    <property type="match status" value="1"/>
</dbReference>
<evidence type="ECO:0000313" key="11">
    <source>
        <dbReference type="Proteomes" id="UP001498238"/>
    </source>
</evidence>
<keyword evidence="3" id="KW-0813">Transport</keyword>
<dbReference type="RefSeq" id="WP_339393943.1">
    <property type="nucleotide sequence ID" value="NZ_BAAAAF010000022.1"/>
</dbReference>
<feature type="transmembrane region" description="Helical" evidence="9">
    <location>
        <begin position="432"/>
        <end position="449"/>
    </location>
</feature>
<feature type="transmembrane region" description="Helical" evidence="9">
    <location>
        <begin position="256"/>
        <end position="274"/>
    </location>
</feature>
<gene>
    <name evidence="10" type="ORF">NCCP602_32800</name>
</gene>
<reference evidence="10 11" key="1">
    <citation type="submission" date="2024-01" db="EMBL/GenBank/DDBJ databases">
        <title>Characterization of antibiotic resistant novel bacterial strains and their environmental applications.</title>
        <authorList>
            <person name="Manzoor S."/>
            <person name="Abbas S."/>
            <person name="Arshad M."/>
            <person name="Ahmed I."/>
        </authorList>
    </citation>
    <scope>NUCLEOTIDE SEQUENCE [LARGE SCALE GENOMIC DNA]</scope>
    <source>
        <strain evidence="10 11">NCCP-602</strain>
    </source>
</reference>
<organism evidence="10 11">
    <name type="scientific">Brevibacterium metallidurans</name>
    <dbReference type="NCBI Taxonomy" id="1482676"/>
    <lineage>
        <taxon>Bacteria</taxon>
        <taxon>Bacillati</taxon>
        <taxon>Actinomycetota</taxon>
        <taxon>Actinomycetes</taxon>
        <taxon>Micrococcales</taxon>
        <taxon>Brevibacteriaceae</taxon>
        <taxon>Brevibacterium</taxon>
    </lineage>
</organism>
<keyword evidence="11" id="KW-1185">Reference proteome</keyword>
<feature type="transmembrane region" description="Helical" evidence="9">
    <location>
        <begin position="586"/>
        <end position="606"/>
    </location>
</feature>
<evidence type="ECO:0000256" key="9">
    <source>
        <dbReference type="SAM" id="Phobius"/>
    </source>
</evidence>
<feature type="transmembrane region" description="Helical" evidence="9">
    <location>
        <begin position="122"/>
        <end position="140"/>
    </location>
</feature>
<keyword evidence="6 9" id="KW-1133">Transmembrane helix</keyword>
<name>A0ABP3CBP3_9MICO</name>
<feature type="compositionally biased region" description="Acidic residues" evidence="8">
    <location>
        <begin position="686"/>
        <end position="699"/>
    </location>
</feature>
<feature type="transmembrane region" description="Helical" evidence="9">
    <location>
        <begin position="200"/>
        <end position="219"/>
    </location>
</feature>
<evidence type="ECO:0000256" key="2">
    <source>
        <dbReference type="ARBA" id="ARBA00005658"/>
    </source>
</evidence>
<feature type="compositionally biased region" description="Polar residues" evidence="8">
    <location>
        <begin position="7"/>
        <end position="20"/>
    </location>
</feature>
<keyword evidence="5 9" id="KW-0812">Transmembrane</keyword>
<comment type="similarity">
    <text evidence="2">Belongs to the BCCT transporter (TC 2.A.15) family.</text>
</comment>
<feature type="compositionally biased region" description="Low complexity" evidence="8">
    <location>
        <begin position="711"/>
        <end position="727"/>
    </location>
</feature>
<feature type="transmembrane region" description="Helical" evidence="9">
    <location>
        <begin position="514"/>
        <end position="534"/>
    </location>
</feature>
<accession>A0ABP3CBP3</accession>
<feature type="transmembrane region" description="Helical" evidence="9">
    <location>
        <begin position="461"/>
        <end position="480"/>
    </location>
</feature>
<comment type="caution">
    <text evidence="10">The sequence shown here is derived from an EMBL/GenBank/DDBJ whole genome shotgun (WGS) entry which is preliminary data.</text>
</comment>
<dbReference type="Proteomes" id="UP001498238">
    <property type="component" value="Unassembled WGS sequence"/>
</dbReference>
<evidence type="ECO:0000256" key="8">
    <source>
        <dbReference type="SAM" id="MobiDB-lite"/>
    </source>
</evidence>
<protein>
    <submittedName>
        <fullName evidence="10">BCCT family transporter</fullName>
    </submittedName>
</protein>
<evidence type="ECO:0000256" key="6">
    <source>
        <dbReference type="ARBA" id="ARBA00022989"/>
    </source>
</evidence>
<comment type="subcellular location">
    <subcellularLocation>
        <location evidence="1">Cell membrane</location>
        <topology evidence="1">Multi-pass membrane protein</topology>
    </subcellularLocation>
</comment>
<feature type="transmembrane region" description="Helical" evidence="9">
    <location>
        <begin position="343"/>
        <end position="363"/>
    </location>
</feature>
<dbReference type="InterPro" id="IPR000060">
    <property type="entry name" value="BCCT_transptr"/>
</dbReference>
<feature type="compositionally biased region" description="Low complexity" evidence="8">
    <location>
        <begin position="22"/>
        <end position="35"/>
    </location>
</feature>
<dbReference type="EMBL" id="BAAAAF010000022">
    <property type="protein sequence ID" value="GAA0037318.1"/>
    <property type="molecule type" value="Genomic_DNA"/>
</dbReference>
<dbReference type="PANTHER" id="PTHR30047:SF7">
    <property type="entry name" value="HIGH-AFFINITY CHOLINE TRANSPORT PROTEIN"/>
    <property type="match status" value="1"/>
</dbReference>
<feature type="region of interest" description="Disordered" evidence="8">
    <location>
        <begin position="1"/>
        <end position="98"/>
    </location>
</feature>
<evidence type="ECO:0000256" key="5">
    <source>
        <dbReference type="ARBA" id="ARBA00022692"/>
    </source>
</evidence>
<evidence type="ECO:0000313" key="10">
    <source>
        <dbReference type="EMBL" id="GAA0037318.1"/>
    </source>
</evidence>
<evidence type="ECO:0000256" key="7">
    <source>
        <dbReference type="ARBA" id="ARBA00023136"/>
    </source>
</evidence>
<evidence type="ECO:0000256" key="4">
    <source>
        <dbReference type="ARBA" id="ARBA00022475"/>
    </source>
</evidence>
<feature type="transmembrane region" description="Helical" evidence="9">
    <location>
        <begin position="160"/>
        <end position="180"/>
    </location>
</feature>
<feature type="transmembrane region" description="Helical" evidence="9">
    <location>
        <begin position="375"/>
        <end position="398"/>
    </location>
</feature>
<keyword evidence="4" id="KW-1003">Cell membrane</keyword>